<gene>
    <name evidence="1" type="ORF">LSAT_V11C800409200</name>
</gene>
<dbReference type="PANTHER" id="PTHR47718">
    <property type="entry name" value="OS01G0519700 PROTEIN"/>
    <property type="match status" value="1"/>
</dbReference>
<organism evidence="1 2">
    <name type="scientific">Lactuca sativa</name>
    <name type="common">Garden lettuce</name>
    <dbReference type="NCBI Taxonomy" id="4236"/>
    <lineage>
        <taxon>Eukaryota</taxon>
        <taxon>Viridiplantae</taxon>
        <taxon>Streptophyta</taxon>
        <taxon>Embryophyta</taxon>
        <taxon>Tracheophyta</taxon>
        <taxon>Spermatophyta</taxon>
        <taxon>Magnoliopsida</taxon>
        <taxon>eudicotyledons</taxon>
        <taxon>Gunneridae</taxon>
        <taxon>Pentapetalae</taxon>
        <taxon>asterids</taxon>
        <taxon>campanulids</taxon>
        <taxon>Asterales</taxon>
        <taxon>Asteraceae</taxon>
        <taxon>Cichorioideae</taxon>
        <taxon>Cichorieae</taxon>
        <taxon>Lactucinae</taxon>
        <taxon>Lactuca</taxon>
    </lineage>
</organism>
<accession>A0A9R1X339</accession>
<reference evidence="1 2" key="1">
    <citation type="journal article" date="2017" name="Nat. Commun.">
        <title>Genome assembly with in vitro proximity ligation data and whole-genome triplication in lettuce.</title>
        <authorList>
            <person name="Reyes-Chin-Wo S."/>
            <person name="Wang Z."/>
            <person name="Yang X."/>
            <person name="Kozik A."/>
            <person name="Arikit S."/>
            <person name="Song C."/>
            <person name="Xia L."/>
            <person name="Froenicke L."/>
            <person name="Lavelle D.O."/>
            <person name="Truco M.J."/>
            <person name="Xia R."/>
            <person name="Zhu S."/>
            <person name="Xu C."/>
            <person name="Xu H."/>
            <person name="Xu X."/>
            <person name="Cox K."/>
            <person name="Korf I."/>
            <person name="Meyers B.C."/>
            <person name="Michelmore R.W."/>
        </authorList>
    </citation>
    <scope>NUCLEOTIDE SEQUENCE [LARGE SCALE GENOMIC DNA]</scope>
    <source>
        <strain evidence="2">cv. Salinas</strain>
        <tissue evidence="1">Seedlings</tissue>
    </source>
</reference>
<dbReference type="AlphaFoldDB" id="A0A9R1X339"/>
<comment type="caution">
    <text evidence="1">The sequence shown here is derived from an EMBL/GenBank/DDBJ whole genome shotgun (WGS) entry which is preliminary data.</text>
</comment>
<evidence type="ECO:0000313" key="2">
    <source>
        <dbReference type="Proteomes" id="UP000235145"/>
    </source>
</evidence>
<keyword evidence="2" id="KW-1185">Reference proteome</keyword>
<dbReference type="EMBL" id="NBSK02000008">
    <property type="protein sequence ID" value="KAJ0194372.1"/>
    <property type="molecule type" value="Genomic_DNA"/>
</dbReference>
<dbReference type="PANTHER" id="PTHR47718:SF12">
    <property type="entry name" value="PROTEIN FAR1-RELATED SEQUENCE"/>
    <property type="match status" value="1"/>
</dbReference>
<proteinExistence type="predicted"/>
<dbReference type="Proteomes" id="UP000235145">
    <property type="component" value="Unassembled WGS sequence"/>
</dbReference>
<evidence type="ECO:0000313" key="1">
    <source>
        <dbReference type="EMBL" id="KAJ0194372.1"/>
    </source>
</evidence>
<evidence type="ECO:0008006" key="3">
    <source>
        <dbReference type="Google" id="ProtNLM"/>
    </source>
</evidence>
<sequence>MIKEVKVMSLNTNFKKRFNKLVWEIYIEHYIFKRSWELLMKEFNLKDETWFKDIFENTEAWVVTYFNNFLRYGLMKTTSRSEVLIHFSMYIQKPKIYFLIS</sequence>
<name>A0A9R1X339_LACSA</name>
<protein>
    <recommendedName>
        <fullName evidence="3">Protein FAR1-RELATED SEQUENCE</fullName>
    </recommendedName>
</protein>